<dbReference type="Pfam" id="PF09335">
    <property type="entry name" value="VTT_dom"/>
    <property type="match status" value="1"/>
</dbReference>
<dbReference type="InterPro" id="IPR032816">
    <property type="entry name" value="VTT_dom"/>
</dbReference>
<evidence type="ECO:0000256" key="6">
    <source>
        <dbReference type="SAM" id="Phobius"/>
    </source>
</evidence>
<dbReference type="PANTHER" id="PTHR43220:SF18">
    <property type="entry name" value="TRANSMEMBRANE PROTEIN 41B"/>
    <property type="match status" value="1"/>
</dbReference>
<accession>A0A7W6RX44</accession>
<comment type="subcellular location">
    <subcellularLocation>
        <location evidence="1">Membrane</location>
        <topology evidence="1">Multi-pass membrane protein</topology>
    </subcellularLocation>
</comment>
<keyword evidence="4 6" id="KW-0472">Membrane</keyword>
<evidence type="ECO:0000259" key="7">
    <source>
        <dbReference type="Pfam" id="PF09335"/>
    </source>
</evidence>
<protein>
    <submittedName>
        <fullName evidence="8">Putative membrane protein YdjX (TVP38/TMEM64 family)</fullName>
    </submittedName>
</protein>
<feature type="domain" description="VTT" evidence="7">
    <location>
        <begin position="93"/>
        <end position="209"/>
    </location>
</feature>
<feature type="transmembrane region" description="Helical" evidence="6">
    <location>
        <begin position="155"/>
        <end position="175"/>
    </location>
</feature>
<evidence type="ECO:0000256" key="2">
    <source>
        <dbReference type="ARBA" id="ARBA00022692"/>
    </source>
</evidence>
<evidence type="ECO:0000256" key="5">
    <source>
        <dbReference type="SAM" id="MobiDB-lite"/>
    </source>
</evidence>
<organism evidence="8 9">
    <name type="scientific">Roseospira goensis</name>
    <dbReference type="NCBI Taxonomy" id="391922"/>
    <lineage>
        <taxon>Bacteria</taxon>
        <taxon>Pseudomonadati</taxon>
        <taxon>Pseudomonadota</taxon>
        <taxon>Alphaproteobacteria</taxon>
        <taxon>Rhodospirillales</taxon>
        <taxon>Rhodospirillaceae</taxon>
        <taxon>Roseospira</taxon>
    </lineage>
</organism>
<name>A0A7W6RX44_9PROT</name>
<dbReference type="EMBL" id="JACIGI010000003">
    <property type="protein sequence ID" value="MBB4284826.1"/>
    <property type="molecule type" value="Genomic_DNA"/>
</dbReference>
<gene>
    <name evidence="8" type="ORF">GGD88_000537</name>
</gene>
<feature type="transmembrane region" description="Helical" evidence="6">
    <location>
        <begin position="31"/>
        <end position="53"/>
    </location>
</feature>
<feature type="transmembrane region" description="Helical" evidence="6">
    <location>
        <begin position="112"/>
        <end position="134"/>
    </location>
</feature>
<feature type="compositionally biased region" description="Acidic residues" evidence="5">
    <location>
        <begin position="1"/>
        <end position="11"/>
    </location>
</feature>
<feature type="region of interest" description="Disordered" evidence="5">
    <location>
        <begin position="1"/>
        <end position="21"/>
    </location>
</feature>
<evidence type="ECO:0000313" key="8">
    <source>
        <dbReference type="EMBL" id="MBB4284826.1"/>
    </source>
</evidence>
<evidence type="ECO:0000256" key="4">
    <source>
        <dbReference type="ARBA" id="ARBA00023136"/>
    </source>
</evidence>
<keyword evidence="3 6" id="KW-1133">Transmembrane helix</keyword>
<feature type="transmembrane region" description="Helical" evidence="6">
    <location>
        <begin position="74"/>
        <end position="100"/>
    </location>
</feature>
<dbReference type="AlphaFoldDB" id="A0A7W6RX44"/>
<keyword evidence="2 6" id="KW-0812">Transmembrane</keyword>
<dbReference type="PANTHER" id="PTHR43220">
    <property type="match status" value="1"/>
</dbReference>
<dbReference type="Proteomes" id="UP000555728">
    <property type="component" value="Unassembled WGS sequence"/>
</dbReference>
<sequence>MGPDAPAEDPAETPTAPAAVDRRRRAWPRRLALLAAFALVLGLVVAFDGHRLLSFETLGRHHEAIAAWVDAHRALAAGVFVAAYFMAVTFSVPGAVWMSITGGYLFGPVAGTALIVLAATLGATAVFLAARYILGDTWRDRVRGPMARLERGFRDNAFTSLLVLRLIPLFPFWLINLVPAFLGVPTRTYAGATVLGIIPGAAVYASVGNGLDALLASGDRPDLGLIYDPEILGPLLGLAVLAMLPSLYRWWKGRRR</sequence>
<reference evidence="8 9" key="1">
    <citation type="submission" date="2020-08" db="EMBL/GenBank/DDBJ databases">
        <title>Genome sequencing of Purple Non-Sulfur Bacteria from various extreme environments.</title>
        <authorList>
            <person name="Mayer M."/>
        </authorList>
    </citation>
    <scope>NUCLEOTIDE SEQUENCE [LARGE SCALE GENOMIC DNA]</scope>
    <source>
        <strain evidence="8 9">JA135</strain>
    </source>
</reference>
<dbReference type="InterPro" id="IPR045014">
    <property type="entry name" value="TM41A/B"/>
</dbReference>
<evidence type="ECO:0000256" key="3">
    <source>
        <dbReference type="ARBA" id="ARBA00022989"/>
    </source>
</evidence>
<dbReference type="GO" id="GO:0016020">
    <property type="term" value="C:membrane"/>
    <property type="evidence" value="ECO:0007669"/>
    <property type="project" value="UniProtKB-SubCell"/>
</dbReference>
<feature type="transmembrane region" description="Helical" evidence="6">
    <location>
        <begin position="231"/>
        <end position="251"/>
    </location>
</feature>
<evidence type="ECO:0000313" key="9">
    <source>
        <dbReference type="Proteomes" id="UP000555728"/>
    </source>
</evidence>
<keyword evidence="9" id="KW-1185">Reference proteome</keyword>
<evidence type="ECO:0000256" key="1">
    <source>
        <dbReference type="ARBA" id="ARBA00004141"/>
    </source>
</evidence>
<proteinExistence type="predicted"/>
<comment type="caution">
    <text evidence="8">The sequence shown here is derived from an EMBL/GenBank/DDBJ whole genome shotgun (WGS) entry which is preliminary data.</text>
</comment>